<keyword evidence="3" id="KW-0547">Nucleotide-binding</keyword>
<protein>
    <recommendedName>
        <fullName evidence="8">S-locus receptor kinase C-terminal domain-containing protein</fullName>
    </recommendedName>
</protein>
<dbReference type="GO" id="GO:0005524">
    <property type="term" value="F:ATP binding"/>
    <property type="evidence" value="ECO:0007669"/>
    <property type="project" value="UniProtKB-KW"/>
</dbReference>
<evidence type="ECO:0000256" key="2">
    <source>
        <dbReference type="ARBA" id="ARBA00022679"/>
    </source>
</evidence>
<reference evidence="6 7" key="1">
    <citation type="submission" date="2014-04" db="EMBL/GenBank/DDBJ databases">
        <authorList>
            <consortium name="International Citrus Genome Consortium"/>
            <person name="Gmitter F."/>
            <person name="Chen C."/>
            <person name="Farmerie W."/>
            <person name="Harkins T."/>
            <person name="Desany B."/>
            <person name="Mohiuddin M."/>
            <person name="Kodira C."/>
            <person name="Borodovsky M."/>
            <person name="Lomsadze A."/>
            <person name="Burns P."/>
            <person name="Jenkins J."/>
            <person name="Prochnik S."/>
            <person name="Shu S."/>
            <person name="Chapman J."/>
            <person name="Pitluck S."/>
            <person name="Schmutz J."/>
            <person name="Rokhsar D."/>
        </authorList>
    </citation>
    <scope>NUCLEOTIDE SEQUENCE</scope>
</reference>
<sequence>MDPVLLESDFELEILRCIHVGLLCVQEYVHDRASISTVISMLSSEIVDLPVPKQPVFTVRAECPGFRVLWEST</sequence>
<keyword evidence="5" id="KW-0067">ATP-binding</keyword>
<dbReference type="Proteomes" id="UP000027120">
    <property type="component" value="Unassembled WGS sequence"/>
</dbReference>
<keyword evidence="7" id="KW-1185">Reference proteome</keyword>
<evidence type="ECO:0000256" key="5">
    <source>
        <dbReference type="ARBA" id="ARBA00022840"/>
    </source>
</evidence>
<keyword evidence="4" id="KW-0418">Kinase</keyword>
<evidence type="ECO:0000256" key="1">
    <source>
        <dbReference type="ARBA" id="ARBA00022527"/>
    </source>
</evidence>
<evidence type="ECO:0000256" key="4">
    <source>
        <dbReference type="ARBA" id="ARBA00022777"/>
    </source>
</evidence>
<evidence type="ECO:0000313" key="7">
    <source>
        <dbReference type="Proteomes" id="UP000027120"/>
    </source>
</evidence>
<gene>
    <name evidence="6" type="ORF">CISIN_1g038421mg</name>
</gene>
<evidence type="ECO:0000313" key="6">
    <source>
        <dbReference type="EMBL" id="KDO75666.1"/>
    </source>
</evidence>
<keyword evidence="1" id="KW-0723">Serine/threonine-protein kinase</keyword>
<dbReference type="SMR" id="A0A067GK51"/>
<keyword evidence="2" id="KW-0808">Transferase</keyword>
<dbReference type="STRING" id="2711.A0A067GK51"/>
<name>A0A067GK51_CITSI</name>
<proteinExistence type="predicted"/>
<dbReference type="EMBL" id="KK784882">
    <property type="protein sequence ID" value="KDO75666.1"/>
    <property type="molecule type" value="Genomic_DNA"/>
</dbReference>
<dbReference type="GO" id="GO:0004674">
    <property type="term" value="F:protein serine/threonine kinase activity"/>
    <property type="evidence" value="ECO:0007669"/>
    <property type="project" value="UniProtKB-KW"/>
</dbReference>
<evidence type="ECO:0000256" key="3">
    <source>
        <dbReference type="ARBA" id="ARBA00022741"/>
    </source>
</evidence>
<dbReference type="PANTHER" id="PTHR27002:SF1082">
    <property type="entry name" value="OS06G0693000 PROTEIN"/>
    <property type="match status" value="1"/>
</dbReference>
<dbReference type="PANTHER" id="PTHR27002">
    <property type="entry name" value="RECEPTOR-LIKE SERINE/THREONINE-PROTEIN KINASE SD1-8"/>
    <property type="match status" value="1"/>
</dbReference>
<dbReference type="AlphaFoldDB" id="A0A067GK51"/>
<accession>A0A067GK51</accession>
<evidence type="ECO:0008006" key="8">
    <source>
        <dbReference type="Google" id="ProtNLM"/>
    </source>
</evidence>
<organism evidence="6 7">
    <name type="scientific">Citrus sinensis</name>
    <name type="common">Sweet orange</name>
    <name type="synonym">Citrus aurantium var. sinensis</name>
    <dbReference type="NCBI Taxonomy" id="2711"/>
    <lineage>
        <taxon>Eukaryota</taxon>
        <taxon>Viridiplantae</taxon>
        <taxon>Streptophyta</taxon>
        <taxon>Embryophyta</taxon>
        <taxon>Tracheophyta</taxon>
        <taxon>Spermatophyta</taxon>
        <taxon>Magnoliopsida</taxon>
        <taxon>eudicotyledons</taxon>
        <taxon>Gunneridae</taxon>
        <taxon>Pentapetalae</taxon>
        <taxon>rosids</taxon>
        <taxon>malvids</taxon>
        <taxon>Sapindales</taxon>
        <taxon>Rutaceae</taxon>
        <taxon>Aurantioideae</taxon>
        <taxon>Citrus</taxon>
    </lineage>
</organism>